<feature type="compositionally biased region" description="Polar residues" evidence="1">
    <location>
        <begin position="1"/>
        <end position="12"/>
    </location>
</feature>
<protein>
    <submittedName>
        <fullName evidence="2">Uncharacterized protein</fullName>
    </submittedName>
</protein>
<evidence type="ECO:0000256" key="1">
    <source>
        <dbReference type="SAM" id="MobiDB-lite"/>
    </source>
</evidence>
<dbReference type="GO" id="GO:0000309">
    <property type="term" value="F:nicotinamide-nucleotide adenylyltransferase activity"/>
    <property type="evidence" value="ECO:0007669"/>
    <property type="project" value="TreeGrafter"/>
</dbReference>
<proteinExistence type="predicted"/>
<dbReference type="InterPro" id="IPR051182">
    <property type="entry name" value="Euk_NMN_adenylyltrnsfrase"/>
</dbReference>
<reference evidence="2" key="1">
    <citation type="submission" date="2023-06" db="EMBL/GenBank/DDBJ databases">
        <title>Genome-scale phylogeny and comparative genomics of the fungal order Sordariales.</title>
        <authorList>
            <consortium name="Lawrence Berkeley National Laboratory"/>
            <person name="Hensen N."/>
            <person name="Bonometti L."/>
            <person name="Westerberg I."/>
            <person name="Brannstrom I.O."/>
            <person name="Guillou S."/>
            <person name="Cros-Aarteil S."/>
            <person name="Calhoun S."/>
            <person name="Haridas S."/>
            <person name="Kuo A."/>
            <person name="Mondo S."/>
            <person name="Pangilinan J."/>
            <person name="Riley R."/>
            <person name="Labutti K."/>
            <person name="Andreopoulos B."/>
            <person name="Lipzen A."/>
            <person name="Chen C."/>
            <person name="Yanf M."/>
            <person name="Daum C."/>
            <person name="Ng V."/>
            <person name="Clum A."/>
            <person name="Steindorff A."/>
            <person name="Ohm R."/>
            <person name="Martin F."/>
            <person name="Silar P."/>
            <person name="Natvig D."/>
            <person name="Lalanne C."/>
            <person name="Gautier V."/>
            <person name="Ament-Velasquez S.L."/>
            <person name="Kruys A."/>
            <person name="Hutchinson M.I."/>
            <person name="Powell A.J."/>
            <person name="Barry K."/>
            <person name="Miller A.N."/>
            <person name="Grigoriev I.V."/>
            <person name="Debuchy R."/>
            <person name="Gladieux P."/>
            <person name="Thoren M.H."/>
            <person name="Johannesson H."/>
        </authorList>
    </citation>
    <scope>NUCLEOTIDE SEQUENCE</scope>
    <source>
        <strain evidence="2">8032-3</strain>
    </source>
</reference>
<feature type="region of interest" description="Disordered" evidence="1">
    <location>
        <begin position="1"/>
        <end position="25"/>
    </location>
</feature>
<dbReference type="GeneID" id="85309149"/>
<name>A0AAJ0C6M5_9PEZI</name>
<organism evidence="2 3">
    <name type="scientific">Phialemonium atrogriseum</name>
    <dbReference type="NCBI Taxonomy" id="1093897"/>
    <lineage>
        <taxon>Eukaryota</taxon>
        <taxon>Fungi</taxon>
        <taxon>Dikarya</taxon>
        <taxon>Ascomycota</taxon>
        <taxon>Pezizomycotina</taxon>
        <taxon>Sordariomycetes</taxon>
        <taxon>Sordariomycetidae</taxon>
        <taxon>Cephalothecales</taxon>
        <taxon>Cephalothecaceae</taxon>
        <taxon>Phialemonium</taxon>
    </lineage>
</organism>
<comment type="caution">
    <text evidence="2">The sequence shown here is derived from an EMBL/GenBank/DDBJ whole genome shotgun (WGS) entry which is preliminary data.</text>
</comment>
<dbReference type="EMBL" id="MU839002">
    <property type="protein sequence ID" value="KAK1769687.1"/>
    <property type="molecule type" value="Genomic_DNA"/>
</dbReference>
<dbReference type="PANTHER" id="PTHR12039:SF0">
    <property type="entry name" value="NICOTINAMIDE-NUCLEOTIDE ADENYLYLTRANSFERASE"/>
    <property type="match status" value="1"/>
</dbReference>
<gene>
    <name evidence="2" type="ORF">QBC33DRAFT_513171</name>
</gene>
<dbReference type="PANTHER" id="PTHR12039">
    <property type="entry name" value="NICOTINAMIDE MONONUCLEOTIDE ADENYLYLTRANSFERASE"/>
    <property type="match status" value="1"/>
</dbReference>
<dbReference type="AlphaFoldDB" id="A0AAJ0C6M5"/>
<accession>A0AAJ0C6M5</accession>
<dbReference type="Proteomes" id="UP001244011">
    <property type="component" value="Unassembled WGS sequence"/>
</dbReference>
<evidence type="ECO:0000313" key="3">
    <source>
        <dbReference type="Proteomes" id="UP001244011"/>
    </source>
</evidence>
<keyword evidence="3" id="KW-1185">Reference proteome</keyword>
<dbReference type="GO" id="GO:0004515">
    <property type="term" value="F:nicotinate-nucleotide adenylyltransferase activity"/>
    <property type="evidence" value="ECO:0007669"/>
    <property type="project" value="TreeGrafter"/>
</dbReference>
<dbReference type="RefSeq" id="XP_060285900.1">
    <property type="nucleotide sequence ID" value="XM_060425962.1"/>
</dbReference>
<dbReference type="GO" id="GO:0009435">
    <property type="term" value="P:NAD+ biosynthetic process"/>
    <property type="evidence" value="ECO:0007669"/>
    <property type="project" value="TreeGrafter"/>
</dbReference>
<dbReference type="Gene3D" id="3.40.50.620">
    <property type="entry name" value="HUPs"/>
    <property type="match status" value="1"/>
</dbReference>
<evidence type="ECO:0000313" key="2">
    <source>
        <dbReference type="EMBL" id="KAK1769687.1"/>
    </source>
</evidence>
<dbReference type="InterPro" id="IPR014729">
    <property type="entry name" value="Rossmann-like_a/b/a_fold"/>
</dbReference>
<sequence>MTIDSPTPSMTVPQLPGARTPPAEPTMVPYMFPRNKLKVSHDSGEQGSSCSCGLWELFAHHYSARLKMFEMSKCMQHGTDTDFEIVGNYLSPVSDSYAKKDLAPTQQRLAMCTLAVEDTDILGKWRQCPIPGLDPYSSRVL</sequence>